<proteinExistence type="predicted"/>
<accession>W1PZZ3</accession>
<dbReference type="Gramene" id="ERN13175">
    <property type="protein sequence ID" value="ERN13175"/>
    <property type="gene ID" value="AMTR_s00040p00208180"/>
</dbReference>
<dbReference type="AlphaFoldDB" id="W1PZZ3"/>
<dbReference type="HOGENOM" id="CLU_3144711_0_0_1"/>
<dbReference type="Proteomes" id="UP000017836">
    <property type="component" value="Unassembled WGS sequence"/>
</dbReference>
<sequence length="49" mass="5660">MSVDEEWVFGPCLKAVYFLQMRWPYSMKIGFLHLGGGPRQKSWVAGQNL</sequence>
<dbReference type="EMBL" id="KI392591">
    <property type="protein sequence ID" value="ERN13175.1"/>
    <property type="molecule type" value="Genomic_DNA"/>
</dbReference>
<organism evidence="1 2">
    <name type="scientific">Amborella trichopoda</name>
    <dbReference type="NCBI Taxonomy" id="13333"/>
    <lineage>
        <taxon>Eukaryota</taxon>
        <taxon>Viridiplantae</taxon>
        <taxon>Streptophyta</taxon>
        <taxon>Embryophyta</taxon>
        <taxon>Tracheophyta</taxon>
        <taxon>Spermatophyta</taxon>
        <taxon>Magnoliopsida</taxon>
        <taxon>Amborellales</taxon>
        <taxon>Amborellaceae</taxon>
        <taxon>Amborella</taxon>
    </lineage>
</organism>
<name>W1PZZ3_AMBTC</name>
<evidence type="ECO:0000313" key="1">
    <source>
        <dbReference type="EMBL" id="ERN13175.1"/>
    </source>
</evidence>
<gene>
    <name evidence="1" type="ORF">AMTR_s00040p00208180</name>
</gene>
<evidence type="ECO:0000313" key="2">
    <source>
        <dbReference type="Proteomes" id="UP000017836"/>
    </source>
</evidence>
<keyword evidence="2" id="KW-1185">Reference proteome</keyword>
<reference evidence="2" key="1">
    <citation type="journal article" date="2013" name="Science">
        <title>The Amborella genome and the evolution of flowering plants.</title>
        <authorList>
            <consortium name="Amborella Genome Project"/>
        </authorList>
    </citation>
    <scope>NUCLEOTIDE SEQUENCE [LARGE SCALE GENOMIC DNA]</scope>
</reference>
<protein>
    <submittedName>
        <fullName evidence="1">Uncharacterized protein</fullName>
    </submittedName>
</protein>